<gene>
    <name evidence="3" type="ORF">LSTR_LSTR005710</name>
    <name evidence="2" type="ORF">LSTR_LSTR016686</name>
</gene>
<proteinExistence type="predicted"/>
<evidence type="ECO:0000313" key="3">
    <source>
        <dbReference type="EMBL" id="RZF47693.1"/>
    </source>
</evidence>
<name>A0A482XP36_LAOST</name>
<organism evidence="3 4">
    <name type="scientific">Laodelphax striatellus</name>
    <name type="common">Small brown planthopper</name>
    <name type="synonym">Delphax striatella</name>
    <dbReference type="NCBI Taxonomy" id="195883"/>
    <lineage>
        <taxon>Eukaryota</taxon>
        <taxon>Metazoa</taxon>
        <taxon>Ecdysozoa</taxon>
        <taxon>Arthropoda</taxon>
        <taxon>Hexapoda</taxon>
        <taxon>Insecta</taxon>
        <taxon>Pterygota</taxon>
        <taxon>Neoptera</taxon>
        <taxon>Paraneoptera</taxon>
        <taxon>Hemiptera</taxon>
        <taxon>Auchenorrhyncha</taxon>
        <taxon>Fulgoroidea</taxon>
        <taxon>Delphacidae</taxon>
        <taxon>Criomorphinae</taxon>
        <taxon>Laodelphax</taxon>
    </lineage>
</organism>
<dbReference type="EMBL" id="QKKF02003429">
    <property type="protein sequence ID" value="RZF47693.1"/>
    <property type="molecule type" value="Genomic_DNA"/>
</dbReference>
<keyword evidence="4" id="KW-1185">Reference proteome</keyword>
<evidence type="ECO:0000256" key="1">
    <source>
        <dbReference type="SAM" id="MobiDB-lite"/>
    </source>
</evidence>
<reference evidence="3 4" key="1">
    <citation type="journal article" date="2017" name="Gigascience">
        <title>Genome sequence of the small brown planthopper, Laodelphax striatellus.</title>
        <authorList>
            <person name="Zhu J."/>
            <person name="Jiang F."/>
            <person name="Wang X."/>
            <person name="Yang P."/>
            <person name="Bao Y."/>
            <person name="Zhao W."/>
            <person name="Wang W."/>
            <person name="Lu H."/>
            <person name="Wang Q."/>
            <person name="Cui N."/>
            <person name="Li J."/>
            <person name="Chen X."/>
            <person name="Luo L."/>
            <person name="Yu J."/>
            <person name="Kang L."/>
            <person name="Cui F."/>
        </authorList>
    </citation>
    <scope>NUCLEOTIDE SEQUENCE [LARGE SCALE GENOMIC DNA]</scope>
    <source>
        <strain evidence="3">Lst14</strain>
        <tissue evidence="3">Whole body</tissue>
    </source>
</reference>
<dbReference type="InParanoid" id="A0A482XP36"/>
<sequence length="96" mass="10338">MTRGAERRSWLSHKNKSKNFSPLLQPAAVTLRLLFQPVSIFFRWWVFRGGAGGASIPTTATFFASAAGRCDRDGASHPSSRSVGGQPVAFCGKPAN</sequence>
<evidence type="ECO:0000313" key="4">
    <source>
        <dbReference type="Proteomes" id="UP000291343"/>
    </source>
</evidence>
<dbReference type="Proteomes" id="UP000291343">
    <property type="component" value="Unassembled WGS sequence"/>
</dbReference>
<reference evidence="3" key="2">
    <citation type="submission" date="2019-02" db="EMBL/GenBank/DDBJ databases">
        <authorList>
            <person name="Zhu J."/>
            <person name="Jiang F."/>
            <person name="Wang X."/>
            <person name="Yang P."/>
            <person name="Bao Y."/>
            <person name="Zhao W."/>
            <person name="Wang W."/>
            <person name="Lu H."/>
            <person name="Wang Q."/>
            <person name="Cui N."/>
            <person name="Li J."/>
            <person name="Chen X."/>
            <person name="Luo L."/>
            <person name="Yu J."/>
            <person name="Kang L."/>
            <person name="Cui F."/>
        </authorList>
    </citation>
    <scope>NUCLEOTIDE SEQUENCE</scope>
    <source>
        <strain evidence="3">Lst14</strain>
        <tissue evidence="3">Whole body</tissue>
    </source>
</reference>
<evidence type="ECO:0000313" key="2">
    <source>
        <dbReference type="EMBL" id="RZF37845.1"/>
    </source>
</evidence>
<accession>A0A482XP36</accession>
<dbReference type="AlphaFoldDB" id="A0A482XP36"/>
<comment type="caution">
    <text evidence="3">The sequence shown here is derived from an EMBL/GenBank/DDBJ whole genome shotgun (WGS) entry which is preliminary data.</text>
</comment>
<dbReference type="EMBL" id="QKKF02023169">
    <property type="protein sequence ID" value="RZF37845.1"/>
    <property type="molecule type" value="Genomic_DNA"/>
</dbReference>
<feature type="region of interest" description="Disordered" evidence="1">
    <location>
        <begin position="71"/>
        <end position="96"/>
    </location>
</feature>
<protein>
    <submittedName>
        <fullName evidence="3">Uncharacterized protein</fullName>
    </submittedName>
</protein>